<dbReference type="SUPFAM" id="SSF50610">
    <property type="entry name" value="mu transposase, C-terminal domain"/>
    <property type="match status" value="1"/>
</dbReference>
<name>A0A9D1N0I0_9CLOT</name>
<comment type="caution">
    <text evidence="2">The sequence shown here is derived from an EMBL/GenBank/DDBJ whole genome shotgun (WGS) entry which is preliminary data.</text>
</comment>
<feature type="domain" description="Integrase catalytic" evidence="1">
    <location>
        <begin position="242"/>
        <end position="433"/>
    </location>
</feature>
<dbReference type="Proteomes" id="UP000886748">
    <property type="component" value="Unassembled WGS sequence"/>
</dbReference>
<dbReference type="InterPro" id="IPR012337">
    <property type="entry name" value="RNaseH-like_sf"/>
</dbReference>
<protein>
    <submittedName>
        <fullName evidence="2">Transposase</fullName>
    </submittedName>
</protein>
<dbReference type="InterPro" id="IPR015378">
    <property type="entry name" value="Transposase-like_Mu_C"/>
</dbReference>
<reference evidence="2" key="1">
    <citation type="submission" date="2020-10" db="EMBL/GenBank/DDBJ databases">
        <authorList>
            <person name="Gilroy R."/>
        </authorList>
    </citation>
    <scope>NUCLEOTIDE SEQUENCE</scope>
    <source>
        <strain evidence="2">CHK154-7741</strain>
    </source>
</reference>
<evidence type="ECO:0000313" key="3">
    <source>
        <dbReference type="Proteomes" id="UP000886748"/>
    </source>
</evidence>
<dbReference type="PROSITE" id="PS50994">
    <property type="entry name" value="INTEGRASE"/>
    <property type="match status" value="1"/>
</dbReference>
<sequence length="659" mass="77355">MDEFIGINEIARIKGLKSTRSIRLAINQGKYIAREVEVRGGKSYEILYSSLEQDIQDRLDEEELKTTAIVPFENKVNFVSENARLTALARVDIVTALYNIRKKYSTKKEADSVFLDLYNSGIYLPQIYKFVGSISIGTLHRWVKAFEDYGTEGLLQKRKTNQQGEYNTILNEEMKQIFLKYLLHPNKFSIGKAINLTKYILEKRGYENIPCNLTFRRFAENFKKNNYSKWILSREGEKAYHDKIEPYIERDISKIEVGDVLIADGHVLNFQIINPFTGKPTRATLVGFLDWKSTALVGYEIMMSENTQCIASALRNSILNLGLIPKVVYQDNGKAFKAKYFQNIDFDEAGFNGIYAKLGIKSVFAKPYNARAKVIERFFLEFQEEFEKMMTSYIGTSIEDKPAWLKRGEKLHRDMHKKLTKNYIPTVQETIKFIDCWLEFHNSKPCPNDRSKTIQEMLNEISKNKIDKNILNDLMMKTEARTINKHGITFLGMHYRSDYLLDLREKVFIKYSLFDLSNVLVYSMKGEFLCIARQVEKVHPMANHLGTVKDIEQFKQQIQKQQRRFNRVKKEFVKYFPKEKAEAIDIEPEVVIEIEKFEQPKTPLKRKLNFREQQMNIPVFNADYEKYEWLMKYGCTNPEQRKWLERYLNSDEYNNLYGA</sequence>
<dbReference type="GO" id="GO:0003676">
    <property type="term" value="F:nucleic acid binding"/>
    <property type="evidence" value="ECO:0007669"/>
    <property type="project" value="InterPro"/>
</dbReference>
<organism evidence="2 3">
    <name type="scientific">Candidatus Limenecus avicola</name>
    <dbReference type="NCBI Taxonomy" id="2840847"/>
    <lineage>
        <taxon>Bacteria</taxon>
        <taxon>Bacillati</taxon>
        <taxon>Bacillota</taxon>
        <taxon>Clostridia</taxon>
        <taxon>Eubacteriales</taxon>
        <taxon>Clostridiaceae</taxon>
        <taxon>Clostridiaceae incertae sedis</taxon>
        <taxon>Candidatus Limenecus</taxon>
    </lineage>
</organism>
<reference evidence="2" key="2">
    <citation type="journal article" date="2021" name="PeerJ">
        <title>Extensive microbial diversity within the chicken gut microbiome revealed by metagenomics and culture.</title>
        <authorList>
            <person name="Gilroy R."/>
            <person name="Ravi A."/>
            <person name="Getino M."/>
            <person name="Pursley I."/>
            <person name="Horton D.L."/>
            <person name="Alikhan N.F."/>
            <person name="Baker D."/>
            <person name="Gharbi K."/>
            <person name="Hall N."/>
            <person name="Watson M."/>
            <person name="Adriaenssens E.M."/>
            <person name="Foster-Nyarko E."/>
            <person name="Jarju S."/>
            <person name="Secka A."/>
            <person name="Antonio M."/>
            <person name="Oren A."/>
            <person name="Chaudhuri R.R."/>
            <person name="La Ragione R."/>
            <person name="Hildebrand F."/>
            <person name="Pallen M.J."/>
        </authorList>
    </citation>
    <scope>NUCLEOTIDE SEQUENCE</scope>
    <source>
        <strain evidence="2">CHK154-7741</strain>
    </source>
</reference>
<dbReference type="AlphaFoldDB" id="A0A9D1N0I0"/>
<dbReference type="InterPro" id="IPR036397">
    <property type="entry name" value="RNaseH_sf"/>
</dbReference>
<proteinExistence type="predicted"/>
<evidence type="ECO:0000313" key="2">
    <source>
        <dbReference type="EMBL" id="HIU92570.1"/>
    </source>
</evidence>
<dbReference type="Gene3D" id="3.30.420.10">
    <property type="entry name" value="Ribonuclease H-like superfamily/Ribonuclease H"/>
    <property type="match status" value="1"/>
</dbReference>
<dbReference type="InterPro" id="IPR001584">
    <property type="entry name" value="Integrase_cat-core"/>
</dbReference>
<dbReference type="GO" id="GO:0015074">
    <property type="term" value="P:DNA integration"/>
    <property type="evidence" value="ECO:0007669"/>
    <property type="project" value="InterPro"/>
</dbReference>
<dbReference type="InterPro" id="IPR009004">
    <property type="entry name" value="Transposase_Mu_C"/>
</dbReference>
<dbReference type="EMBL" id="DVOD01000041">
    <property type="protein sequence ID" value="HIU92570.1"/>
    <property type="molecule type" value="Genomic_DNA"/>
</dbReference>
<gene>
    <name evidence="2" type="ORF">IAD26_05485</name>
</gene>
<dbReference type="SUPFAM" id="SSF53098">
    <property type="entry name" value="Ribonuclease H-like"/>
    <property type="match status" value="1"/>
</dbReference>
<evidence type="ECO:0000259" key="1">
    <source>
        <dbReference type="PROSITE" id="PS50994"/>
    </source>
</evidence>
<accession>A0A9D1N0I0</accession>
<dbReference type="Pfam" id="PF09299">
    <property type="entry name" value="Mu-transpos_C"/>
    <property type="match status" value="1"/>
</dbReference>